<feature type="transmembrane region" description="Helical" evidence="1">
    <location>
        <begin position="202"/>
        <end position="225"/>
    </location>
</feature>
<accession>A0AAE3VV57</accession>
<dbReference type="RefSeq" id="WP_307235440.1">
    <property type="nucleotide sequence ID" value="NZ_JAUSUZ010000001.1"/>
</dbReference>
<dbReference type="Proteomes" id="UP001240236">
    <property type="component" value="Unassembled WGS sequence"/>
</dbReference>
<comment type="caution">
    <text evidence="2">The sequence shown here is derived from an EMBL/GenBank/DDBJ whole genome shotgun (WGS) entry which is preliminary data.</text>
</comment>
<keyword evidence="1" id="KW-0472">Membrane</keyword>
<dbReference type="EMBL" id="JAUSUZ010000001">
    <property type="protein sequence ID" value="MDQ0364212.1"/>
    <property type="molecule type" value="Genomic_DNA"/>
</dbReference>
<keyword evidence="1" id="KW-1133">Transmembrane helix</keyword>
<proteinExistence type="predicted"/>
<gene>
    <name evidence="2" type="ORF">J2S42_000881</name>
</gene>
<dbReference type="GO" id="GO:0008233">
    <property type="term" value="F:peptidase activity"/>
    <property type="evidence" value="ECO:0007669"/>
    <property type="project" value="InterPro"/>
</dbReference>
<evidence type="ECO:0008006" key="4">
    <source>
        <dbReference type="Google" id="ProtNLM"/>
    </source>
</evidence>
<dbReference type="Pfam" id="PF13367">
    <property type="entry name" value="PrsW-protease"/>
    <property type="match status" value="1"/>
</dbReference>
<feature type="transmembrane region" description="Helical" evidence="1">
    <location>
        <begin position="61"/>
        <end position="85"/>
    </location>
</feature>
<evidence type="ECO:0000256" key="1">
    <source>
        <dbReference type="SAM" id="Phobius"/>
    </source>
</evidence>
<reference evidence="2 3" key="1">
    <citation type="submission" date="2023-07" db="EMBL/GenBank/DDBJ databases">
        <title>Sequencing the genomes of 1000 actinobacteria strains.</title>
        <authorList>
            <person name="Klenk H.-P."/>
        </authorList>
    </citation>
    <scope>NUCLEOTIDE SEQUENCE [LARGE SCALE GENOMIC DNA]</scope>
    <source>
        <strain evidence="2 3">DSM 44709</strain>
    </source>
</reference>
<name>A0AAE3VV57_9ACTN</name>
<feature type="transmembrane region" description="Helical" evidence="1">
    <location>
        <begin position="265"/>
        <end position="286"/>
    </location>
</feature>
<feature type="transmembrane region" description="Helical" evidence="1">
    <location>
        <begin position="298"/>
        <end position="322"/>
    </location>
</feature>
<evidence type="ECO:0000313" key="2">
    <source>
        <dbReference type="EMBL" id="MDQ0364212.1"/>
    </source>
</evidence>
<keyword evidence="3" id="KW-1185">Reference proteome</keyword>
<feature type="transmembrane region" description="Helical" evidence="1">
    <location>
        <begin position="92"/>
        <end position="111"/>
    </location>
</feature>
<dbReference type="AlphaFoldDB" id="A0AAE3VV57"/>
<keyword evidence="1" id="KW-0812">Transmembrane</keyword>
<evidence type="ECO:0000313" key="3">
    <source>
        <dbReference type="Proteomes" id="UP001240236"/>
    </source>
</evidence>
<protein>
    <recommendedName>
        <fullName evidence="4">PrsW family intramembrane metalloprotease</fullName>
    </recommendedName>
</protein>
<dbReference type="InterPro" id="IPR026898">
    <property type="entry name" value="PrsW"/>
</dbReference>
<feature type="transmembrane region" description="Helical" evidence="1">
    <location>
        <begin position="6"/>
        <end position="24"/>
    </location>
</feature>
<feature type="transmembrane region" description="Helical" evidence="1">
    <location>
        <begin position="149"/>
        <end position="174"/>
    </location>
</feature>
<organism evidence="2 3">
    <name type="scientific">Catenuloplanes indicus</name>
    <dbReference type="NCBI Taxonomy" id="137267"/>
    <lineage>
        <taxon>Bacteria</taxon>
        <taxon>Bacillati</taxon>
        <taxon>Actinomycetota</taxon>
        <taxon>Actinomycetes</taxon>
        <taxon>Micromonosporales</taxon>
        <taxon>Micromonosporaceae</taxon>
        <taxon>Catenuloplanes</taxon>
    </lineage>
</organism>
<sequence length="499" mass="51438">MRAGDLRSAPLVFVSLGMTGAYLVQMIYDAERMRHAWSYTDGVPVFGILSDVWPAHVHTSFWAAVTGGIVAAALTLPALVIRLAAGPERARLPLFVIGVLASVALLSPYLVLAAATYAGHAFWLLLCVPTTAAGLWLTGRAQPVRRMPWWLLTAAFAWGATVAYGFGHAMNIWFADWLPGTLAPDADDARDILEARWQADTLLQILGAAAVELGKGAGVGVLLLLARQRITGVPSGLALGAAAGLGVNLALTVATGGVFPYWTHQVVGLLAGDTAFTALTGAAFGATRQIGVPKLRRIIVTCGFLAAIGTHAFSNIMIRGYVTGAADETLVRTLVVSPLVMLATQLPALALCGWLLWSGTRTERGGLSAALAAETATGRGAVLAEEAAVLLSPVRRWSVSADVARRSGWAGLRALGRLFAAQDDLAAAGWAVLRGDAGAAETAAATAPGGPGAVAPGIASAAPGVAPGQPGASSAQPDELDVLRRQVMARKAEFAAVTG</sequence>
<feature type="transmembrane region" description="Helical" evidence="1">
    <location>
        <begin position="117"/>
        <end position="137"/>
    </location>
</feature>
<feature type="transmembrane region" description="Helical" evidence="1">
    <location>
        <begin position="334"/>
        <end position="357"/>
    </location>
</feature>
<feature type="transmembrane region" description="Helical" evidence="1">
    <location>
        <begin position="237"/>
        <end position="259"/>
    </location>
</feature>